<evidence type="ECO:0000313" key="1">
    <source>
        <dbReference type="EMBL" id="KAH7833164.1"/>
    </source>
</evidence>
<evidence type="ECO:0000313" key="2">
    <source>
        <dbReference type="Proteomes" id="UP000828048"/>
    </source>
</evidence>
<comment type="caution">
    <text evidence="1">The sequence shown here is derived from an EMBL/GenBank/DDBJ whole genome shotgun (WGS) entry which is preliminary data.</text>
</comment>
<accession>A0ACB7WXN6</accession>
<protein>
    <submittedName>
        <fullName evidence="1">Uncharacterized protein</fullName>
    </submittedName>
</protein>
<dbReference type="Proteomes" id="UP000828048">
    <property type="component" value="Chromosome 2"/>
</dbReference>
<keyword evidence="2" id="KW-1185">Reference proteome</keyword>
<reference evidence="1 2" key="1">
    <citation type="journal article" date="2021" name="Hortic Res">
        <title>High-quality reference genome and annotation aids understanding of berry development for evergreen blueberry (Vaccinium darrowii).</title>
        <authorList>
            <person name="Yu J."/>
            <person name="Hulse-Kemp A.M."/>
            <person name="Babiker E."/>
            <person name="Staton M."/>
        </authorList>
    </citation>
    <scope>NUCLEOTIDE SEQUENCE [LARGE SCALE GENOMIC DNA]</scope>
    <source>
        <strain evidence="2">cv. NJ 8807/NJ 8810</strain>
        <tissue evidence="1">Young leaf</tissue>
    </source>
</reference>
<sequence>MGSACCVAAKETTIVAARETTVTNGPTSEVVQRNVRYSPSWSFRWDNRRRVAGEETMNWLSDGASRSGGLGVKSGTTVETAYASEEGSPLDSSQILTSQRSPISERNSGNLRLPSSDQSHSTSVPLEVKEPTESPAVSDPSSMKLSPSVHSISSLSPSPLSFQNHLLPASPTPSSWSRPSPGRQVLRQVSDSRIPGRKSPNFSISEEPSFMFPRWSNESTGASNHGSSDGWSLPAFSELMANSHRERWSFDSESLGFNIDKITRSSSRFSSSVSIDMRTCGVCSKLLTEKSSWGSQKIIATNELAVVAVLVCGHVYHAECLENMTPEINKYDPACPVCTFGEKQVLKLTEKALRAEMDAKSKNKRWRSQIASRDIDGHSGVIEGRKSGGIEGKGVSCFKPLRDSTIDLRV</sequence>
<name>A0ACB7WXN6_9ERIC</name>
<gene>
    <name evidence="1" type="ORF">Vadar_003610</name>
</gene>
<dbReference type="EMBL" id="CM037152">
    <property type="protein sequence ID" value="KAH7833164.1"/>
    <property type="molecule type" value="Genomic_DNA"/>
</dbReference>
<proteinExistence type="predicted"/>
<organism evidence="1 2">
    <name type="scientific">Vaccinium darrowii</name>
    <dbReference type="NCBI Taxonomy" id="229202"/>
    <lineage>
        <taxon>Eukaryota</taxon>
        <taxon>Viridiplantae</taxon>
        <taxon>Streptophyta</taxon>
        <taxon>Embryophyta</taxon>
        <taxon>Tracheophyta</taxon>
        <taxon>Spermatophyta</taxon>
        <taxon>Magnoliopsida</taxon>
        <taxon>eudicotyledons</taxon>
        <taxon>Gunneridae</taxon>
        <taxon>Pentapetalae</taxon>
        <taxon>asterids</taxon>
        <taxon>Ericales</taxon>
        <taxon>Ericaceae</taxon>
        <taxon>Vaccinioideae</taxon>
        <taxon>Vaccinieae</taxon>
        <taxon>Vaccinium</taxon>
    </lineage>
</organism>